<keyword evidence="3" id="KW-1185">Reference proteome</keyword>
<dbReference type="InterPro" id="IPR023286">
    <property type="entry name" value="ABATE_dom_sf"/>
</dbReference>
<gene>
    <name evidence="2" type="ORF">RNB18_04355</name>
</gene>
<dbReference type="Pfam" id="PF11706">
    <property type="entry name" value="zf-CGNR"/>
    <property type="match status" value="1"/>
</dbReference>
<dbReference type="PANTHER" id="PTHR35525">
    <property type="entry name" value="BLL6575 PROTEIN"/>
    <property type="match status" value="1"/>
</dbReference>
<dbReference type="EMBL" id="JAVREZ010000001">
    <property type="protein sequence ID" value="MDT0479424.1"/>
    <property type="molecule type" value="Genomic_DNA"/>
</dbReference>
<accession>A0ABU2V2G1</accession>
<evidence type="ECO:0000313" key="3">
    <source>
        <dbReference type="Proteomes" id="UP001183824"/>
    </source>
</evidence>
<name>A0ABU2V2G1_9ACTN</name>
<evidence type="ECO:0000259" key="1">
    <source>
        <dbReference type="Pfam" id="PF11706"/>
    </source>
</evidence>
<dbReference type="RefSeq" id="WP_311712793.1">
    <property type="nucleotide sequence ID" value="NZ_JAVREZ010000001.1"/>
</dbReference>
<dbReference type="Gene3D" id="1.10.3300.10">
    <property type="entry name" value="Jann2411-like domain"/>
    <property type="match status" value="1"/>
</dbReference>
<dbReference type="InterPro" id="IPR021005">
    <property type="entry name" value="Znf_CGNR"/>
</dbReference>
<protein>
    <submittedName>
        <fullName evidence="2">CGNR zinc finger domain-containing protein</fullName>
    </submittedName>
</protein>
<dbReference type="Pfam" id="PF07336">
    <property type="entry name" value="ABATE"/>
    <property type="match status" value="1"/>
</dbReference>
<organism evidence="2 3">
    <name type="scientific">Streptomyces doebereineriae</name>
    <dbReference type="NCBI Taxonomy" id="3075528"/>
    <lineage>
        <taxon>Bacteria</taxon>
        <taxon>Bacillati</taxon>
        <taxon>Actinomycetota</taxon>
        <taxon>Actinomycetes</taxon>
        <taxon>Kitasatosporales</taxon>
        <taxon>Streptomycetaceae</taxon>
        <taxon>Streptomyces</taxon>
    </lineage>
</organism>
<dbReference type="PANTHER" id="PTHR35525:SF3">
    <property type="entry name" value="BLL6575 PROTEIN"/>
    <property type="match status" value="1"/>
</dbReference>
<feature type="domain" description="Zinc finger CGNR" evidence="1">
    <location>
        <begin position="148"/>
        <end position="191"/>
    </location>
</feature>
<reference evidence="3" key="1">
    <citation type="submission" date="2023-07" db="EMBL/GenBank/DDBJ databases">
        <title>30 novel species of actinomycetes from the DSMZ collection.</title>
        <authorList>
            <person name="Nouioui I."/>
        </authorList>
    </citation>
    <scope>NUCLEOTIDE SEQUENCE [LARGE SCALE GENOMIC DNA]</scope>
    <source>
        <strain evidence="3">DSM 41640</strain>
    </source>
</reference>
<proteinExistence type="predicted"/>
<dbReference type="Proteomes" id="UP001183824">
    <property type="component" value="Unassembled WGS sequence"/>
</dbReference>
<dbReference type="SUPFAM" id="SSF160904">
    <property type="entry name" value="Jann2411-like"/>
    <property type="match status" value="1"/>
</dbReference>
<comment type="caution">
    <text evidence="2">The sequence shown here is derived from an EMBL/GenBank/DDBJ whole genome shotgun (WGS) entry which is preliminary data.</text>
</comment>
<evidence type="ECO:0000313" key="2">
    <source>
        <dbReference type="EMBL" id="MDT0479424.1"/>
    </source>
</evidence>
<sequence>MTWPATDRYDTEPAPDGLALVQDLLNTLSAGKPRETDLLLDRDDAQAWLNAIWRDRNPAQDQPPIQLDGDDVQHLRAFRDGLRDQLIKAEEEPAGERGALPHVPFDAALRLDPDGTVHVEPAGSGWRGMVSLILIEMLHAQRADTWRRLKVCRSERCRVTFFDRSRNNSGVWHDVRKCGHPANLRAYRARQRTQEPSGIRH</sequence>
<dbReference type="InterPro" id="IPR010852">
    <property type="entry name" value="ABATE"/>
</dbReference>